<reference evidence="3" key="1">
    <citation type="submission" date="2025-08" db="UniProtKB">
        <authorList>
            <consortium name="Ensembl"/>
        </authorList>
    </citation>
    <scope>IDENTIFICATION</scope>
</reference>
<keyword evidence="4" id="KW-1185">Reference proteome</keyword>
<evidence type="ECO:0000313" key="3">
    <source>
        <dbReference type="Ensembl" id="ENSCPRP00005023466.1"/>
    </source>
</evidence>
<dbReference type="AlphaFoldDB" id="A0A7M4FFG2"/>
<proteinExistence type="inferred from homology"/>
<organism evidence="3 4">
    <name type="scientific">Crocodylus porosus</name>
    <name type="common">Saltwater crocodile</name>
    <name type="synonym">Estuarine crocodile</name>
    <dbReference type="NCBI Taxonomy" id="8502"/>
    <lineage>
        <taxon>Eukaryota</taxon>
        <taxon>Metazoa</taxon>
        <taxon>Chordata</taxon>
        <taxon>Craniata</taxon>
        <taxon>Vertebrata</taxon>
        <taxon>Euteleostomi</taxon>
        <taxon>Archelosauria</taxon>
        <taxon>Archosauria</taxon>
        <taxon>Crocodylia</taxon>
        <taxon>Longirostres</taxon>
        <taxon>Crocodylidae</taxon>
        <taxon>Crocodylus</taxon>
    </lineage>
</organism>
<evidence type="ECO:0000256" key="2">
    <source>
        <dbReference type="SAM" id="MobiDB-lite"/>
    </source>
</evidence>
<dbReference type="GO" id="GO:0008017">
    <property type="term" value="F:microtubule binding"/>
    <property type="evidence" value="ECO:0007669"/>
    <property type="project" value="InterPro"/>
</dbReference>
<dbReference type="Pfam" id="PF05217">
    <property type="entry name" value="SAXO1-2"/>
    <property type="match status" value="1"/>
</dbReference>
<dbReference type="InterPro" id="IPR033336">
    <property type="entry name" value="SAXO1/2"/>
</dbReference>
<dbReference type="Ensembl" id="ENSCPRT00005027396.1">
    <property type="protein sequence ID" value="ENSCPRP00005023466.1"/>
    <property type="gene ID" value="ENSCPRG00005016299.1"/>
</dbReference>
<dbReference type="Proteomes" id="UP000594220">
    <property type="component" value="Unplaced"/>
</dbReference>
<feature type="compositionally biased region" description="Basic and acidic residues" evidence="2">
    <location>
        <begin position="52"/>
        <end position="63"/>
    </location>
</feature>
<evidence type="ECO:0000256" key="1">
    <source>
        <dbReference type="ARBA" id="ARBA00008738"/>
    </source>
</evidence>
<reference evidence="3" key="2">
    <citation type="submission" date="2025-09" db="UniProtKB">
        <authorList>
            <consortium name="Ensembl"/>
        </authorList>
    </citation>
    <scope>IDENTIFICATION</scope>
</reference>
<sequence length="70" mass="8386">IKTACKCNTWRHRCPHKPTRIYDDREQPCLMTEYVEKYPQYGNIPPPQSLKPKQEYQARRGKMEGITTFK</sequence>
<dbReference type="GeneTree" id="ENSGT00940000171184"/>
<comment type="similarity">
    <text evidence="1">Belongs to the FAM154 family.</text>
</comment>
<evidence type="ECO:0000313" key="4">
    <source>
        <dbReference type="Proteomes" id="UP000594220"/>
    </source>
</evidence>
<protein>
    <recommendedName>
        <fullName evidence="5">Stabilizer of axonemal microtubules 1</fullName>
    </recommendedName>
</protein>
<feature type="region of interest" description="Disordered" evidence="2">
    <location>
        <begin position="41"/>
        <end position="70"/>
    </location>
</feature>
<name>A0A7M4FFG2_CROPO</name>
<accession>A0A7M4FFG2</accession>
<evidence type="ECO:0008006" key="5">
    <source>
        <dbReference type="Google" id="ProtNLM"/>
    </source>
</evidence>
<dbReference type="OMA" id="CLCAICT"/>